<evidence type="ECO:0000313" key="2">
    <source>
        <dbReference type="Proteomes" id="UP001195483"/>
    </source>
</evidence>
<dbReference type="EMBL" id="JAEAOA010002345">
    <property type="protein sequence ID" value="KAK3590089.1"/>
    <property type="molecule type" value="Genomic_DNA"/>
</dbReference>
<comment type="caution">
    <text evidence="1">The sequence shown here is derived from an EMBL/GenBank/DDBJ whole genome shotgun (WGS) entry which is preliminary data.</text>
</comment>
<accession>A0AAE0SEA0</accession>
<name>A0AAE0SEA0_9BIVA</name>
<sequence>MATSVCGKKQYETWKAPCGMTIIPGEYGIKQDILAFQIKDKIDHIISKLYEAKHMSIYRIQNIENVQAIEALTEFLYEYGAKDMKAEQNKVRNSNATYIVLDDYDSMASAVMFTEQILFHEKSSEFHGQLNKVSEYKLLSENLANILCDFVLIQAKSGIMPITYLTCKNTVPERMQSRGNDNEWMFIEYLVLRDIKLYLEVMIPKYQLLRSILRRSW</sequence>
<dbReference type="AlphaFoldDB" id="A0AAE0SEA0"/>
<proteinExistence type="predicted"/>
<evidence type="ECO:0000313" key="1">
    <source>
        <dbReference type="EMBL" id="KAK3590089.1"/>
    </source>
</evidence>
<gene>
    <name evidence="1" type="ORF">CHS0354_041133</name>
</gene>
<reference evidence="1" key="2">
    <citation type="journal article" date="2021" name="Genome Biol. Evol.">
        <title>Developing a high-quality reference genome for a parasitic bivalve with doubly uniparental inheritance (Bivalvia: Unionida).</title>
        <authorList>
            <person name="Smith C.H."/>
        </authorList>
    </citation>
    <scope>NUCLEOTIDE SEQUENCE</scope>
    <source>
        <strain evidence="1">CHS0354</strain>
        <tissue evidence="1">Mantle</tissue>
    </source>
</reference>
<reference evidence="1" key="1">
    <citation type="journal article" date="2021" name="Genome Biol. Evol.">
        <title>A High-Quality Reference Genome for a Parasitic Bivalve with Doubly Uniparental Inheritance (Bivalvia: Unionida).</title>
        <authorList>
            <person name="Smith C.H."/>
        </authorList>
    </citation>
    <scope>NUCLEOTIDE SEQUENCE</scope>
    <source>
        <strain evidence="1">CHS0354</strain>
    </source>
</reference>
<keyword evidence="2" id="KW-1185">Reference proteome</keyword>
<dbReference type="Proteomes" id="UP001195483">
    <property type="component" value="Unassembled WGS sequence"/>
</dbReference>
<protein>
    <submittedName>
        <fullName evidence="1">Uncharacterized protein</fullName>
    </submittedName>
</protein>
<organism evidence="1 2">
    <name type="scientific">Potamilus streckersoni</name>
    <dbReference type="NCBI Taxonomy" id="2493646"/>
    <lineage>
        <taxon>Eukaryota</taxon>
        <taxon>Metazoa</taxon>
        <taxon>Spiralia</taxon>
        <taxon>Lophotrochozoa</taxon>
        <taxon>Mollusca</taxon>
        <taxon>Bivalvia</taxon>
        <taxon>Autobranchia</taxon>
        <taxon>Heteroconchia</taxon>
        <taxon>Palaeoheterodonta</taxon>
        <taxon>Unionida</taxon>
        <taxon>Unionoidea</taxon>
        <taxon>Unionidae</taxon>
        <taxon>Ambleminae</taxon>
        <taxon>Lampsilini</taxon>
        <taxon>Potamilus</taxon>
    </lineage>
</organism>
<reference evidence="1" key="3">
    <citation type="submission" date="2023-05" db="EMBL/GenBank/DDBJ databases">
        <authorList>
            <person name="Smith C.H."/>
        </authorList>
    </citation>
    <scope>NUCLEOTIDE SEQUENCE</scope>
    <source>
        <strain evidence="1">CHS0354</strain>
        <tissue evidence="1">Mantle</tissue>
    </source>
</reference>